<sequence length="192" mass="21298">MFGIYEAVLHGDLPDTDSFSKLNPYMFISSSLGPLVLQRRRQSDIICQNHYGQKPSGLFVVDIHSVRQTGTRKIQPKHNRLSFSLLGSAIMSSKLPITTDGSTDSQYSVTVATKSLTDTSYSGLLTPLKFLKYSMISSLLSTKRNSDWAHTQNWNLSLTPISNFLRGNSTSDAVEWPSICIPPSFPQHGTQV</sequence>
<proteinExistence type="predicted"/>
<accession>A0AAU9RSF7</accession>
<dbReference type="Proteomes" id="UP000836841">
    <property type="component" value="Chromosome 2"/>
</dbReference>
<dbReference type="AlphaFoldDB" id="A0AAU9RSF7"/>
<reference evidence="1 2" key="1">
    <citation type="submission" date="2022-03" db="EMBL/GenBank/DDBJ databases">
        <authorList>
            <person name="Nunn A."/>
            <person name="Chopra R."/>
            <person name="Nunn A."/>
            <person name="Contreras Garrido A."/>
        </authorList>
    </citation>
    <scope>NUCLEOTIDE SEQUENCE [LARGE SCALE GENOMIC DNA]</scope>
</reference>
<evidence type="ECO:0000313" key="2">
    <source>
        <dbReference type="Proteomes" id="UP000836841"/>
    </source>
</evidence>
<protein>
    <submittedName>
        <fullName evidence="1">Uncharacterized protein</fullName>
    </submittedName>
</protein>
<dbReference type="EMBL" id="OU466858">
    <property type="protein sequence ID" value="CAH2046743.1"/>
    <property type="molecule type" value="Genomic_DNA"/>
</dbReference>
<evidence type="ECO:0000313" key="1">
    <source>
        <dbReference type="EMBL" id="CAH2046743.1"/>
    </source>
</evidence>
<name>A0AAU9RSF7_THLAR</name>
<keyword evidence="2" id="KW-1185">Reference proteome</keyword>
<gene>
    <name evidence="1" type="ORF">TAV2_LOCUS7720</name>
</gene>
<organism evidence="1 2">
    <name type="scientific">Thlaspi arvense</name>
    <name type="common">Field penny-cress</name>
    <dbReference type="NCBI Taxonomy" id="13288"/>
    <lineage>
        <taxon>Eukaryota</taxon>
        <taxon>Viridiplantae</taxon>
        <taxon>Streptophyta</taxon>
        <taxon>Embryophyta</taxon>
        <taxon>Tracheophyta</taxon>
        <taxon>Spermatophyta</taxon>
        <taxon>Magnoliopsida</taxon>
        <taxon>eudicotyledons</taxon>
        <taxon>Gunneridae</taxon>
        <taxon>Pentapetalae</taxon>
        <taxon>rosids</taxon>
        <taxon>malvids</taxon>
        <taxon>Brassicales</taxon>
        <taxon>Brassicaceae</taxon>
        <taxon>Thlaspideae</taxon>
        <taxon>Thlaspi</taxon>
    </lineage>
</organism>